<feature type="compositionally biased region" description="Basic and acidic residues" evidence="1">
    <location>
        <begin position="33"/>
        <end position="50"/>
    </location>
</feature>
<dbReference type="RefSeq" id="WP_167470316.1">
    <property type="nucleotide sequence ID" value="NZ_BJMH01000026.1"/>
</dbReference>
<evidence type="ECO:0000256" key="1">
    <source>
        <dbReference type="SAM" id="MobiDB-lite"/>
    </source>
</evidence>
<gene>
    <name evidence="2" type="ORF">BPA01_43180</name>
</gene>
<keyword evidence="3" id="KW-1185">Reference proteome</keyword>
<accession>A0A4Y3PTM4</accession>
<proteinExistence type="predicted"/>
<evidence type="ECO:0000313" key="3">
    <source>
        <dbReference type="Proteomes" id="UP000316882"/>
    </source>
</evidence>
<sequence length="50" mass="5546">MAETAGEGSGAEQGVGKGRLDRGKKLGQARNKQTKDKQTKEKTRELLHWH</sequence>
<organism evidence="2 3">
    <name type="scientific">Brevibacillus parabrevis</name>
    <dbReference type="NCBI Taxonomy" id="54914"/>
    <lineage>
        <taxon>Bacteria</taxon>
        <taxon>Bacillati</taxon>
        <taxon>Bacillota</taxon>
        <taxon>Bacilli</taxon>
        <taxon>Bacillales</taxon>
        <taxon>Paenibacillaceae</taxon>
        <taxon>Brevibacillus</taxon>
    </lineage>
</organism>
<protein>
    <submittedName>
        <fullName evidence="2">Uncharacterized protein</fullName>
    </submittedName>
</protein>
<feature type="region of interest" description="Disordered" evidence="1">
    <location>
        <begin position="1"/>
        <end position="50"/>
    </location>
</feature>
<comment type="caution">
    <text evidence="2">The sequence shown here is derived from an EMBL/GenBank/DDBJ whole genome shotgun (WGS) entry which is preliminary data.</text>
</comment>
<name>A0A4Y3PTM4_BREPA</name>
<dbReference type="Proteomes" id="UP000316882">
    <property type="component" value="Unassembled WGS sequence"/>
</dbReference>
<dbReference type="AlphaFoldDB" id="A0A4Y3PTM4"/>
<dbReference type="EMBL" id="BJMH01000026">
    <property type="protein sequence ID" value="GEB34738.1"/>
    <property type="molecule type" value="Genomic_DNA"/>
</dbReference>
<reference evidence="2 3" key="1">
    <citation type="submission" date="2019-06" db="EMBL/GenBank/DDBJ databases">
        <title>Whole genome shotgun sequence of Brevibacillus parabrevis NBRC 12334.</title>
        <authorList>
            <person name="Hosoyama A."/>
            <person name="Uohara A."/>
            <person name="Ohji S."/>
            <person name="Ichikawa N."/>
        </authorList>
    </citation>
    <scope>NUCLEOTIDE SEQUENCE [LARGE SCALE GENOMIC DNA]</scope>
    <source>
        <strain evidence="2 3">NBRC 12334</strain>
    </source>
</reference>
<evidence type="ECO:0000313" key="2">
    <source>
        <dbReference type="EMBL" id="GEB34738.1"/>
    </source>
</evidence>
<feature type="compositionally biased region" description="Gly residues" evidence="1">
    <location>
        <begin position="7"/>
        <end position="17"/>
    </location>
</feature>